<evidence type="ECO:0000313" key="4">
    <source>
        <dbReference type="Proteomes" id="UP001195483"/>
    </source>
</evidence>
<sequence length="198" mass="23119">MERIIRSTFLLTLIFYLMSVTSTYRIQGGIFEEIRDGNQQMRKIPEIRTMRREGANYRTGDGSRVEKVGDNPVHNVFRLAEYKNLRHALEALLEQVNKEEIAIEEKYFPLLEESRAEDGNINSDMSLYSDYQYNILSGNLEKRSHRKRSVFDSIGHSGDFTTIGDRFSSPSSLRSREFTFENLLPILLRMQKEKRIPS</sequence>
<evidence type="ECO:0000256" key="1">
    <source>
        <dbReference type="SAM" id="Coils"/>
    </source>
</evidence>
<organism evidence="3 4">
    <name type="scientific">Potamilus streckersoni</name>
    <dbReference type="NCBI Taxonomy" id="2493646"/>
    <lineage>
        <taxon>Eukaryota</taxon>
        <taxon>Metazoa</taxon>
        <taxon>Spiralia</taxon>
        <taxon>Lophotrochozoa</taxon>
        <taxon>Mollusca</taxon>
        <taxon>Bivalvia</taxon>
        <taxon>Autobranchia</taxon>
        <taxon>Heteroconchia</taxon>
        <taxon>Palaeoheterodonta</taxon>
        <taxon>Unionida</taxon>
        <taxon>Unionoidea</taxon>
        <taxon>Unionidae</taxon>
        <taxon>Ambleminae</taxon>
        <taxon>Lampsilini</taxon>
        <taxon>Potamilus</taxon>
    </lineage>
</organism>
<evidence type="ECO:0000313" key="3">
    <source>
        <dbReference type="EMBL" id="KAK3591060.1"/>
    </source>
</evidence>
<reference evidence="3" key="3">
    <citation type="submission" date="2023-05" db="EMBL/GenBank/DDBJ databases">
        <authorList>
            <person name="Smith C.H."/>
        </authorList>
    </citation>
    <scope>NUCLEOTIDE SEQUENCE</scope>
    <source>
        <strain evidence="3">CHS0354</strain>
        <tissue evidence="3">Mantle</tissue>
    </source>
</reference>
<proteinExistence type="predicted"/>
<comment type="caution">
    <text evidence="3">The sequence shown here is derived from an EMBL/GenBank/DDBJ whole genome shotgun (WGS) entry which is preliminary data.</text>
</comment>
<keyword evidence="2" id="KW-0732">Signal</keyword>
<dbReference type="Proteomes" id="UP001195483">
    <property type="component" value="Unassembled WGS sequence"/>
</dbReference>
<reference evidence="3" key="2">
    <citation type="journal article" date="2021" name="Genome Biol. Evol.">
        <title>Developing a high-quality reference genome for a parasitic bivalve with doubly uniparental inheritance (Bivalvia: Unionida).</title>
        <authorList>
            <person name="Smith C.H."/>
        </authorList>
    </citation>
    <scope>NUCLEOTIDE SEQUENCE</scope>
    <source>
        <strain evidence="3">CHS0354</strain>
        <tissue evidence="3">Mantle</tissue>
    </source>
</reference>
<keyword evidence="1" id="KW-0175">Coiled coil</keyword>
<evidence type="ECO:0000256" key="2">
    <source>
        <dbReference type="SAM" id="SignalP"/>
    </source>
</evidence>
<name>A0AAE0VVZ3_9BIVA</name>
<reference evidence="3" key="1">
    <citation type="journal article" date="2021" name="Genome Biol. Evol.">
        <title>A High-Quality Reference Genome for a Parasitic Bivalve with Doubly Uniparental Inheritance (Bivalvia: Unionida).</title>
        <authorList>
            <person name="Smith C.H."/>
        </authorList>
    </citation>
    <scope>NUCLEOTIDE SEQUENCE</scope>
    <source>
        <strain evidence="3">CHS0354</strain>
    </source>
</reference>
<keyword evidence="4" id="KW-1185">Reference proteome</keyword>
<feature type="signal peptide" evidence="2">
    <location>
        <begin position="1"/>
        <end position="23"/>
    </location>
</feature>
<feature type="chain" id="PRO_5041919558" evidence="2">
    <location>
        <begin position="24"/>
        <end position="198"/>
    </location>
</feature>
<accession>A0AAE0VVZ3</accession>
<dbReference type="AlphaFoldDB" id="A0AAE0VVZ3"/>
<feature type="coiled-coil region" evidence="1">
    <location>
        <begin position="79"/>
        <end position="106"/>
    </location>
</feature>
<gene>
    <name evidence="3" type="ORF">CHS0354_026074</name>
</gene>
<dbReference type="EMBL" id="JAEAOA010001555">
    <property type="protein sequence ID" value="KAK3591060.1"/>
    <property type="molecule type" value="Genomic_DNA"/>
</dbReference>
<protein>
    <submittedName>
        <fullName evidence="3">Uncharacterized protein</fullName>
    </submittedName>
</protein>